<dbReference type="Pfam" id="PF00583">
    <property type="entry name" value="Acetyltransf_1"/>
    <property type="match status" value="1"/>
</dbReference>
<dbReference type="InterPro" id="IPR016181">
    <property type="entry name" value="Acyl_CoA_acyltransferase"/>
</dbReference>
<feature type="region of interest" description="Disordered" evidence="12">
    <location>
        <begin position="228"/>
        <end position="257"/>
    </location>
</feature>
<comment type="caution">
    <text evidence="14">The sequence shown here is derived from an EMBL/GenBank/DDBJ whole genome shotgun (WGS) entry which is preliminary data.</text>
</comment>
<evidence type="ECO:0000259" key="13">
    <source>
        <dbReference type="PROSITE" id="PS51186"/>
    </source>
</evidence>
<dbReference type="GO" id="GO:0005737">
    <property type="term" value="C:cytoplasm"/>
    <property type="evidence" value="ECO:0007669"/>
    <property type="project" value="UniProtKB-SubCell"/>
</dbReference>
<keyword evidence="15" id="KW-1185">Reference proteome</keyword>
<evidence type="ECO:0000313" key="15">
    <source>
        <dbReference type="Proteomes" id="UP001566132"/>
    </source>
</evidence>
<accession>A0ABD1F8T2</accession>
<evidence type="ECO:0000256" key="3">
    <source>
        <dbReference type="ARBA" id="ARBA00008870"/>
    </source>
</evidence>
<evidence type="ECO:0000256" key="1">
    <source>
        <dbReference type="ARBA" id="ARBA00004123"/>
    </source>
</evidence>
<name>A0ABD1F8T2_HYPHA</name>
<dbReference type="GO" id="GO:0005634">
    <property type="term" value="C:nucleus"/>
    <property type="evidence" value="ECO:0007669"/>
    <property type="project" value="UniProtKB-SubCell"/>
</dbReference>
<feature type="domain" description="N-acetyltransferase" evidence="13">
    <location>
        <begin position="67"/>
        <end position="217"/>
    </location>
</feature>
<evidence type="ECO:0000256" key="10">
    <source>
        <dbReference type="ARBA" id="ARBA00047821"/>
    </source>
</evidence>
<comment type="catalytic activity">
    <reaction evidence="11">
        <text>N-terminal L-seryl-[histone H4] + acetyl-CoA = N-terminal N(alpha)-acetyl-L-seryl-[histone H4] + CoA + H(+)</text>
        <dbReference type="Rhea" id="RHEA:50596"/>
        <dbReference type="Rhea" id="RHEA-COMP:12740"/>
        <dbReference type="Rhea" id="RHEA-COMP:12743"/>
        <dbReference type="ChEBI" id="CHEBI:15378"/>
        <dbReference type="ChEBI" id="CHEBI:57287"/>
        <dbReference type="ChEBI" id="CHEBI:57288"/>
        <dbReference type="ChEBI" id="CHEBI:64738"/>
        <dbReference type="ChEBI" id="CHEBI:83690"/>
        <dbReference type="EC" id="2.3.1.257"/>
    </reaction>
</comment>
<keyword evidence="9" id="KW-0012">Acyltransferase</keyword>
<organism evidence="14 15">
    <name type="scientific">Hypothenemus hampei</name>
    <name type="common">Coffee berry borer</name>
    <dbReference type="NCBI Taxonomy" id="57062"/>
    <lineage>
        <taxon>Eukaryota</taxon>
        <taxon>Metazoa</taxon>
        <taxon>Ecdysozoa</taxon>
        <taxon>Arthropoda</taxon>
        <taxon>Hexapoda</taxon>
        <taxon>Insecta</taxon>
        <taxon>Pterygota</taxon>
        <taxon>Neoptera</taxon>
        <taxon>Endopterygota</taxon>
        <taxon>Coleoptera</taxon>
        <taxon>Polyphaga</taxon>
        <taxon>Cucujiformia</taxon>
        <taxon>Curculionidae</taxon>
        <taxon>Scolytinae</taxon>
        <taxon>Hypothenemus</taxon>
    </lineage>
</organism>
<evidence type="ECO:0000313" key="14">
    <source>
        <dbReference type="EMBL" id="KAL1513998.1"/>
    </source>
</evidence>
<evidence type="ECO:0000256" key="2">
    <source>
        <dbReference type="ARBA" id="ARBA00004496"/>
    </source>
</evidence>
<comment type="subcellular location">
    <subcellularLocation>
        <location evidence="2">Cytoplasm</location>
    </subcellularLocation>
    <subcellularLocation>
        <location evidence="1">Nucleus</location>
    </subcellularLocation>
</comment>
<dbReference type="GO" id="GO:1990189">
    <property type="term" value="F:protein N-terminal-serine acetyltransferase activity"/>
    <property type="evidence" value="ECO:0007669"/>
    <property type="project" value="UniProtKB-EC"/>
</dbReference>
<feature type="compositionally biased region" description="Basic residues" evidence="12">
    <location>
        <begin position="234"/>
        <end position="257"/>
    </location>
</feature>
<protein>
    <recommendedName>
        <fullName evidence="5">N-alpha-acetyltransferase 40</fullName>
        <ecNumber evidence="4">2.3.1.257</ecNumber>
    </recommendedName>
</protein>
<evidence type="ECO:0000256" key="11">
    <source>
        <dbReference type="ARBA" id="ARBA00049524"/>
    </source>
</evidence>
<proteinExistence type="inferred from homology"/>
<dbReference type="Proteomes" id="UP001566132">
    <property type="component" value="Unassembled WGS sequence"/>
</dbReference>
<dbReference type="InterPro" id="IPR000182">
    <property type="entry name" value="GNAT_dom"/>
</dbReference>
<dbReference type="InterPro" id="IPR039949">
    <property type="entry name" value="NAA40"/>
</dbReference>
<dbReference type="PANTHER" id="PTHR20531:SF1">
    <property type="entry name" value="N-ALPHA-ACETYLTRANSFERASE 40"/>
    <property type="match status" value="1"/>
</dbReference>
<evidence type="ECO:0000256" key="5">
    <source>
        <dbReference type="ARBA" id="ARBA00015043"/>
    </source>
</evidence>
<evidence type="ECO:0000256" key="9">
    <source>
        <dbReference type="ARBA" id="ARBA00023315"/>
    </source>
</evidence>
<evidence type="ECO:0000256" key="7">
    <source>
        <dbReference type="ARBA" id="ARBA00022679"/>
    </source>
</evidence>
<evidence type="ECO:0000256" key="8">
    <source>
        <dbReference type="ARBA" id="ARBA00023242"/>
    </source>
</evidence>
<dbReference type="EC" id="2.3.1.257" evidence="4"/>
<keyword evidence="7" id="KW-0808">Transferase</keyword>
<comment type="catalytic activity">
    <reaction evidence="10">
        <text>N-terminal L-seryl-[histone H2A] + acetyl-CoA = N-terminal N(alpha)-acetyl-L-seryl-[histone H2A] + CoA + H(+)</text>
        <dbReference type="Rhea" id="RHEA:50600"/>
        <dbReference type="Rhea" id="RHEA-COMP:12742"/>
        <dbReference type="Rhea" id="RHEA-COMP:12744"/>
        <dbReference type="ChEBI" id="CHEBI:15378"/>
        <dbReference type="ChEBI" id="CHEBI:57287"/>
        <dbReference type="ChEBI" id="CHEBI:57288"/>
        <dbReference type="ChEBI" id="CHEBI:64738"/>
        <dbReference type="ChEBI" id="CHEBI:83690"/>
        <dbReference type="EC" id="2.3.1.257"/>
    </reaction>
</comment>
<keyword evidence="6" id="KW-0963">Cytoplasm</keyword>
<gene>
    <name evidence="14" type="ORF">ABEB36_003329</name>
</gene>
<dbReference type="AlphaFoldDB" id="A0ABD1F8T2"/>
<evidence type="ECO:0000256" key="12">
    <source>
        <dbReference type="SAM" id="MobiDB-lite"/>
    </source>
</evidence>
<feature type="region of interest" description="Disordered" evidence="12">
    <location>
        <begin position="1"/>
        <end position="22"/>
    </location>
</feature>
<keyword evidence="8" id="KW-0539">Nucleus</keyword>
<reference evidence="14 15" key="1">
    <citation type="submission" date="2024-05" db="EMBL/GenBank/DDBJ databases">
        <title>Genetic variation in Jamaican populations of the coffee berry borer (Hypothenemus hampei).</title>
        <authorList>
            <person name="Errbii M."/>
            <person name="Myrie A."/>
        </authorList>
    </citation>
    <scope>NUCLEOTIDE SEQUENCE [LARGE SCALE GENOMIC DNA]</scope>
    <source>
        <strain evidence="14">JA-Hopewell-2020-01-JO</strain>
        <tissue evidence="14">Whole body</tissue>
    </source>
</reference>
<dbReference type="PROSITE" id="PS51186">
    <property type="entry name" value="GNAT"/>
    <property type="match status" value="1"/>
</dbReference>
<dbReference type="SUPFAM" id="SSF55729">
    <property type="entry name" value="Acyl-CoA N-acyltransferases (Nat)"/>
    <property type="match status" value="1"/>
</dbReference>
<evidence type="ECO:0000256" key="6">
    <source>
        <dbReference type="ARBA" id="ARBA00022490"/>
    </source>
</evidence>
<dbReference type="EMBL" id="JBDJPC010000002">
    <property type="protein sequence ID" value="KAL1513998.1"/>
    <property type="molecule type" value="Genomic_DNA"/>
</dbReference>
<comment type="similarity">
    <text evidence="3">Belongs to the acetyltransferase family. NAA40 subfamily.</text>
</comment>
<dbReference type="Gene3D" id="3.40.630.30">
    <property type="match status" value="1"/>
</dbReference>
<sequence>MGRKTAASTAKGKEKRLQRKEEQQRIRDAMIVVAEANKLENPLSDFSVFQKYNKNGIVANLIYKKSVDLNEFEKNWLFSLLKRNMQLKYEQCSWGWNEAKKLEELFDESARYLIAKNANDNSYLGFSHFRFDLDEGIEVLYCYELQLDNHVQRKGLGKFMMQILELMAFKNNMKKVLLTVLKNNNYSKFFRAVGYELDETSPIDDEEATYPYEILSKVNKRLAPTLTNSGATKSHIHSHSHSHGHSHNGHYCPGHHH</sequence>
<evidence type="ECO:0000256" key="4">
    <source>
        <dbReference type="ARBA" id="ARBA00012950"/>
    </source>
</evidence>
<dbReference type="PANTHER" id="PTHR20531">
    <property type="entry name" value="N-ALPHA-ACETYLTRANSFERASE 40"/>
    <property type="match status" value="1"/>
</dbReference>
<dbReference type="CDD" id="cd04301">
    <property type="entry name" value="NAT_SF"/>
    <property type="match status" value="1"/>
</dbReference>